<keyword evidence="5" id="KW-1185">Reference proteome</keyword>
<dbReference type="Proteomes" id="UP000500938">
    <property type="component" value="Chromosome"/>
</dbReference>
<keyword evidence="1" id="KW-0560">Oxidoreductase</keyword>
<feature type="chain" id="PRO_5026865712" evidence="2">
    <location>
        <begin position="35"/>
        <end position="313"/>
    </location>
</feature>
<dbReference type="PROSITE" id="PS51257">
    <property type="entry name" value="PROKAR_LIPOPROTEIN"/>
    <property type="match status" value="1"/>
</dbReference>
<dbReference type="KEGG" id="ggr:HKW67_17480"/>
<dbReference type="PANTHER" id="PTHR14239">
    <property type="entry name" value="DUDULIN-RELATED"/>
    <property type="match status" value="1"/>
</dbReference>
<organism evidence="4 5">
    <name type="scientific">Gemmatimonas groenlandica</name>
    <dbReference type="NCBI Taxonomy" id="2732249"/>
    <lineage>
        <taxon>Bacteria</taxon>
        <taxon>Pseudomonadati</taxon>
        <taxon>Gemmatimonadota</taxon>
        <taxon>Gemmatimonadia</taxon>
        <taxon>Gemmatimonadales</taxon>
        <taxon>Gemmatimonadaceae</taxon>
        <taxon>Gemmatimonas</taxon>
    </lineage>
</organism>
<keyword evidence="2" id="KW-0732">Signal</keyword>
<proteinExistence type="predicted"/>
<evidence type="ECO:0000256" key="1">
    <source>
        <dbReference type="ARBA" id="ARBA00023002"/>
    </source>
</evidence>
<dbReference type="InterPro" id="IPR036291">
    <property type="entry name" value="NAD(P)-bd_dom_sf"/>
</dbReference>
<gene>
    <name evidence="4" type="ORF">HKW67_17480</name>
</gene>
<dbReference type="InterPro" id="IPR051267">
    <property type="entry name" value="STEAP_metalloreductase"/>
</dbReference>
<dbReference type="Gene3D" id="3.40.50.720">
    <property type="entry name" value="NAD(P)-binding Rossmann-like Domain"/>
    <property type="match status" value="1"/>
</dbReference>
<evidence type="ECO:0000259" key="3">
    <source>
        <dbReference type="Pfam" id="PF03807"/>
    </source>
</evidence>
<dbReference type="AlphaFoldDB" id="A0A6M4IR20"/>
<dbReference type="InterPro" id="IPR028939">
    <property type="entry name" value="P5C_Rdtase_cat_N"/>
</dbReference>
<feature type="domain" description="Pyrroline-5-carboxylate reductase catalytic N-terminal" evidence="3">
    <location>
        <begin position="55"/>
        <end position="144"/>
    </location>
</feature>
<evidence type="ECO:0000313" key="5">
    <source>
        <dbReference type="Proteomes" id="UP000500938"/>
    </source>
</evidence>
<protein>
    <submittedName>
        <fullName evidence="4">NAD(P)-binding domain-containing protein</fullName>
    </submittedName>
</protein>
<evidence type="ECO:0000313" key="4">
    <source>
        <dbReference type="EMBL" id="QJR37180.1"/>
    </source>
</evidence>
<dbReference type="RefSeq" id="WP_171226613.1">
    <property type="nucleotide sequence ID" value="NZ_CP053085.1"/>
</dbReference>
<feature type="signal peptide" evidence="2">
    <location>
        <begin position="1"/>
        <end position="34"/>
    </location>
</feature>
<reference evidence="4 5" key="1">
    <citation type="submission" date="2020-05" db="EMBL/GenBank/DDBJ databases">
        <title>Complete genome sequence of Gemmatimonas greenlandica TET16.</title>
        <authorList>
            <person name="Zeng Y."/>
        </authorList>
    </citation>
    <scope>NUCLEOTIDE SEQUENCE [LARGE SCALE GENOMIC DNA]</scope>
    <source>
        <strain evidence="4 5">TET16</strain>
    </source>
</reference>
<accession>A0A6M4IR20</accession>
<name>A0A6M4IR20_9BACT</name>
<dbReference type="EMBL" id="CP053085">
    <property type="protein sequence ID" value="QJR37180.1"/>
    <property type="molecule type" value="Genomic_DNA"/>
</dbReference>
<dbReference type="GO" id="GO:0016491">
    <property type="term" value="F:oxidoreductase activity"/>
    <property type="evidence" value="ECO:0007669"/>
    <property type="project" value="UniProtKB-KW"/>
</dbReference>
<evidence type="ECO:0000256" key="2">
    <source>
        <dbReference type="SAM" id="SignalP"/>
    </source>
</evidence>
<dbReference type="SUPFAM" id="SSF51735">
    <property type="entry name" value="NAD(P)-binding Rossmann-fold domains"/>
    <property type="match status" value="1"/>
</dbReference>
<dbReference type="Pfam" id="PF03807">
    <property type="entry name" value="F420_oxidored"/>
    <property type="match status" value="1"/>
</dbReference>
<sequence length="313" mass="33367">MPTRLSMRLLCHVRCIGLAALAIASACGSPPAEKAPAEKAPAQNPPAPGAEKGVVAVIGTGTLAGALGPALGAQGYRVIYGSRDPGRDVVRALVQRSGPKATAVTQPEAAAQAPVVVLAVPGEVVVDVAGTLGDLSGKVVIDVSGGDKKLAPDGYQELTSDSAKAERIQARHPTMRVVRINLPNIVYFMDPLVTKTRATVFVAGNDPTARETVANMMFDLGVDPWDAGPLRFARLFDAFNTLANIPGQQRRAEGYQVVMMPTVPFSCFFDMVDYFKFGEPAELKQLPKFPRREPAPTCEEWMRRLPPMGPPPQ</sequence>